<dbReference type="PANTHER" id="PTHR10039">
    <property type="entry name" value="AMELOGENIN"/>
    <property type="match status" value="1"/>
</dbReference>
<dbReference type="RefSeq" id="XP_065959167.1">
    <property type="nucleotide sequence ID" value="XM_066104603.1"/>
</dbReference>
<feature type="domain" description="DUF7791" evidence="3">
    <location>
        <begin position="353"/>
        <end position="495"/>
    </location>
</feature>
<dbReference type="SUPFAM" id="SSF52540">
    <property type="entry name" value="P-loop containing nucleoside triphosphate hydrolases"/>
    <property type="match status" value="1"/>
</dbReference>
<proteinExistence type="predicted"/>
<evidence type="ECO:0000256" key="1">
    <source>
        <dbReference type="ARBA" id="ARBA00022737"/>
    </source>
</evidence>
<dbReference type="Pfam" id="PF25053">
    <property type="entry name" value="DUF7791"/>
    <property type="match status" value="1"/>
</dbReference>
<sequence length="747" mass="86771">MDVIRDQILLSVQQAPSNSATTQITQLASLKTKFDALKKEHLQCITQAEVMRSLYLPVLNRRRHQIPTADRSSNDWVFDESKTLFKPWLEGQKKHDLLFCITGRAGSGKSTLIKHISESPCTSESLQRWAGSARLHTASFFFWNQGDELQKNQIGLFQSLLYQIFRSARDLIPLVNSDRRNHEKWEVHELKATFKRIAGQTELDIKYCFFIDGLDEYSGDEEEVVEMLTFLSASNAIKICASTRPRSIFERYFCDTTLAFDIAKFTKADMMQHVHLQLQENENFRRLESTEPDCWKITSLIADLARGVWLWVFLVTRNLKRAVNRYEGVDMLRKIVLQFPTDLEEFFKRMVNSIQPQYLEEMAQIFLIAVDQHHPLSLYAYSLLELERQNPDYTIKAPIKELDDDYLNTKYPAWTSHIQNRCNDLLVVTIQEPQFGMAADATSVTHIVDSLHKTVRDFMRDIYYQQLTGHLKSEFLSTVSVCRMYLMLIKGMPTNTMNERRLKWEYLFLMKDLLKYAYETEKRSNHPESPLVSVLDEFDRVNAHVWGDVNYHWTRARMSACEEGCDCNFLALTVQARLIKYVRAKLKADPQKLQNKGHSLLDWALRSHRESPLRILFHYDPEDTVVDVSMVTLLLEYGADPNQPVHQDQDKTIWALFLLSIYGMQVQSPKSILAPDVPTEKWYQVCELLIEYGARQDCVLDDSKPELTMQVIFETVFGSARASALQRQMRKKAEEMQPEASNSCIVI</sequence>
<evidence type="ECO:0000259" key="3">
    <source>
        <dbReference type="Pfam" id="PF25053"/>
    </source>
</evidence>
<dbReference type="Proteomes" id="UP000245464">
    <property type="component" value="Chromosome 10"/>
</dbReference>
<evidence type="ECO:0000313" key="5">
    <source>
        <dbReference type="Proteomes" id="UP000245464"/>
    </source>
</evidence>
<organism evidence="4 5">
    <name type="scientific">Pyrenophora tritici-repentis</name>
    <dbReference type="NCBI Taxonomy" id="45151"/>
    <lineage>
        <taxon>Eukaryota</taxon>
        <taxon>Fungi</taxon>
        <taxon>Dikarya</taxon>
        <taxon>Ascomycota</taxon>
        <taxon>Pezizomycotina</taxon>
        <taxon>Dothideomycetes</taxon>
        <taxon>Pleosporomycetidae</taxon>
        <taxon>Pleosporales</taxon>
        <taxon>Pleosporineae</taxon>
        <taxon>Pleosporaceae</taxon>
        <taxon>Pyrenophora</taxon>
    </lineage>
</organism>
<keyword evidence="1" id="KW-0677">Repeat</keyword>
<accession>A0A316ZJM9</accession>
<name>A0A316ZJM9_9PLEO</name>
<evidence type="ECO:0000313" key="4">
    <source>
        <dbReference type="EMBL" id="KAF7565146.1"/>
    </source>
</evidence>
<dbReference type="Gene3D" id="3.40.50.300">
    <property type="entry name" value="P-loop containing nucleotide triphosphate hydrolases"/>
    <property type="match status" value="1"/>
</dbReference>
<dbReference type="GeneID" id="90954814"/>
<protein>
    <submittedName>
        <fullName evidence="4">Uncharacterized protein</fullName>
    </submittedName>
</protein>
<evidence type="ECO:0000259" key="2">
    <source>
        <dbReference type="Pfam" id="PF24883"/>
    </source>
</evidence>
<dbReference type="AlphaFoldDB" id="A0A316ZJM9"/>
<feature type="domain" description="Nephrocystin 3-like N-terminal" evidence="2">
    <location>
        <begin position="75"/>
        <end position="244"/>
    </location>
</feature>
<dbReference type="InterPro" id="IPR056884">
    <property type="entry name" value="NPHP3-like_N"/>
</dbReference>
<gene>
    <name evidence="4" type="ORF">PtrM4_045800</name>
</gene>
<dbReference type="Gene3D" id="1.25.40.20">
    <property type="entry name" value="Ankyrin repeat-containing domain"/>
    <property type="match status" value="1"/>
</dbReference>
<dbReference type="KEGG" id="ptrr:90954814"/>
<dbReference type="InterPro" id="IPR036770">
    <property type="entry name" value="Ankyrin_rpt-contain_sf"/>
</dbReference>
<dbReference type="InterPro" id="IPR056693">
    <property type="entry name" value="DUF7791"/>
</dbReference>
<comment type="caution">
    <text evidence="4">The sequence shown here is derived from an EMBL/GenBank/DDBJ whole genome shotgun (WGS) entry which is preliminary data.</text>
</comment>
<reference evidence="4" key="1">
    <citation type="journal article" date="2018" name="BMC Genomics">
        <title>Comparative genomics of the wheat fungal pathogen Pyrenophora tritici-repentis reveals chromosomal variations and genome plasticity.</title>
        <authorList>
            <person name="Moolhuijzen P."/>
            <person name="See P.T."/>
            <person name="Hane J.K."/>
            <person name="Shi G."/>
            <person name="Liu Z."/>
            <person name="Oliver R.P."/>
            <person name="Moffat C.S."/>
        </authorList>
    </citation>
    <scope>NUCLEOTIDE SEQUENCE [LARGE SCALE GENOMIC DNA]</scope>
    <source>
        <strain evidence="4">M4</strain>
    </source>
</reference>
<dbReference type="PANTHER" id="PTHR10039:SF5">
    <property type="entry name" value="NACHT DOMAIN-CONTAINING PROTEIN"/>
    <property type="match status" value="1"/>
</dbReference>
<dbReference type="Pfam" id="PF24883">
    <property type="entry name" value="NPHP3_N"/>
    <property type="match status" value="1"/>
</dbReference>
<dbReference type="InterPro" id="IPR027417">
    <property type="entry name" value="P-loop_NTPase"/>
</dbReference>
<dbReference type="EMBL" id="NQIK02000010">
    <property type="protein sequence ID" value="KAF7565146.1"/>
    <property type="molecule type" value="Genomic_DNA"/>
</dbReference>